<evidence type="ECO:0000313" key="2">
    <source>
        <dbReference type="Proteomes" id="UP000092508"/>
    </source>
</evidence>
<gene>
    <name evidence="1" type="ORF">A9308_07395</name>
</gene>
<dbReference type="EMBL" id="LZMZ01000026">
    <property type="protein sequence ID" value="OBX77051.1"/>
    <property type="molecule type" value="Genomic_DNA"/>
</dbReference>
<reference evidence="1 2" key="1">
    <citation type="submission" date="2016-06" db="EMBL/GenBank/DDBJ databases">
        <title>Draft genome of Moraxella atlantae CCUG 66109.</title>
        <authorList>
            <person name="Salva-Serra F."/>
            <person name="Engstrom-Jakobsson H."/>
            <person name="Thorell K."/>
            <person name="Gonzales-Siles L."/>
            <person name="Karlsson R."/>
            <person name="Boulund F."/>
            <person name="Engstrand L."/>
            <person name="Kristiansson E."/>
            <person name="Moore E."/>
        </authorList>
    </citation>
    <scope>NUCLEOTIDE SEQUENCE [LARGE SCALE GENOMIC DNA]</scope>
    <source>
        <strain evidence="1 2">CCUG 66109</strain>
    </source>
</reference>
<organism evidence="1 2">
    <name type="scientific">Faucicola atlantae</name>
    <dbReference type="NCBI Taxonomy" id="34059"/>
    <lineage>
        <taxon>Bacteria</taxon>
        <taxon>Pseudomonadati</taxon>
        <taxon>Pseudomonadota</taxon>
        <taxon>Gammaproteobacteria</taxon>
        <taxon>Moraxellales</taxon>
        <taxon>Moraxellaceae</taxon>
        <taxon>Faucicola</taxon>
    </lineage>
</organism>
<dbReference type="STRING" id="34059.A9308_07395"/>
<dbReference type="AlphaFoldDB" id="A0A1B8QBJ5"/>
<evidence type="ECO:0000313" key="1">
    <source>
        <dbReference type="EMBL" id="OBX77051.1"/>
    </source>
</evidence>
<dbReference type="Proteomes" id="UP000092508">
    <property type="component" value="Unassembled WGS sequence"/>
</dbReference>
<name>A0A1B8QBJ5_9GAMM</name>
<proteinExistence type="predicted"/>
<accession>A0A1B8QBJ5</accession>
<sequence length="129" mass="15696">MSDYFDEKRCDMYHIDFYELKGKSPTLKKVANNEARNMILAWMKEHMPEIKVEPIFTFTWENAGMMGYDGSLCLHFDSESVKKFEARWEDENAESVDERFRLWWTPMWVYLKWHGGKMPEKPNFDERFF</sequence>
<protein>
    <submittedName>
        <fullName evidence="1">Uncharacterized protein</fullName>
    </submittedName>
</protein>
<comment type="caution">
    <text evidence="1">The sequence shown here is derived from an EMBL/GenBank/DDBJ whole genome shotgun (WGS) entry which is preliminary data.</text>
</comment>